<protein>
    <submittedName>
        <fullName evidence="2">Uncharacterized protein</fullName>
    </submittedName>
</protein>
<feature type="region of interest" description="Disordered" evidence="1">
    <location>
        <begin position="20"/>
        <end position="46"/>
    </location>
</feature>
<evidence type="ECO:0000313" key="3">
    <source>
        <dbReference type="Proteomes" id="UP000594638"/>
    </source>
</evidence>
<feature type="region of interest" description="Disordered" evidence="1">
    <location>
        <begin position="86"/>
        <end position="109"/>
    </location>
</feature>
<dbReference type="Gramene" id="OE9A115032T1">
    <property type="protein sequence ID" value="OE9A115032C1"/>
    <property type="gene ID" value="OE9A115032"/>
</dbReference>
<dbReference type="AlphaFoldDB" id="A0A8S0V264"/>
<feature type="compositionally biased region" description="Low complexity" evidence="1">
    <location>
        <begin position="27"/>
        <end position="38"/>
    </location>
</feature>
<sequence>MAENFVRKGKEPEKVVFIPKIPPKSFPQNQNSPNLNNPVPTPSTIWSQDLIHPRESLQGQQSGLNIHYDNNPIIIQQEIWQPHQSPTLAISKSTKNQRNLCTYPDDRQR</sequence>
<keyword evidence="3" id="KW-1185">Reference proteome</keyword>
<accession>A0A8S0V264</accession>
<reference evidence="2 3" key="1">
    <citation type="submission" date="2019-12" db="EMBL/GenBank/DDBJ databases">
        <authorList>
            <person name="Alioto T."/>
            <person name="Alioto T."/>
            <person name="Gomez Garrido J."/>
        </authorList>
    </citation>
    <scope>NUCLEOTIDE SEQUENCE [LARGE SCALE GENOMIC DNA]</scope>
</reference>
<evidence type="ECO:0000256" key="1">
    <source>
        <dbReference type="SAM" id="MobiDB-lite"/>
    </source>
</evidence>
<gene>
    <name evidence="2" type="ORF">OLEA9_A115032</name>
</gene>
<feature type="compositionally biased region" description="Polar residues" evidence="1">
    <location>
        <begin position="86"/>
        <end position="100"/>
    </location>
</feature>
<dbReference type="EMBL" id="CACTIH010009124">
    <property type="protein sequence ID" value="CAA3025061.1"/>
    <property type="molecule type" value="Genomic_DNA"/>
</dbReference>
<comment type="caution">
    <text evidence="2">The sequence shown here is derived from an EMBL/GenBank/DDBJ whole genome shotgun (WGS) entry which is preliminary data.</text>
</comment>
<dbReference type="Proteomes" id="UP000594638">
    <property type="component" value="Unassembled WGS sequence"/>
</dbReference>
<name>A0A8S0V264_OLEEU</name>
<organism evidence="2 3">
    <name type="scientific">Olea europaea subsp. europaea</name>
    <dbReference type="NCBI Taxonomy" id="158383"/>
    <lineage>
        <taxon>Eukaryota</taxon>
        <taxon>Viridiplantae</taxon>
        <taxon>Streptophyta</taxon>
        <taxon>Embryophyta</taxon>
        <taxon>Tracheophyta</taxon>
        <taxon>Spermatophyta</taxon>
        <taxon>Magnoliopsida</taxon>
        <taxon>eudicotyledons</taxon>
        <taxon>Gunneridae</taxon>
        <taxon>Pentapetalae</taxon>
        <taxon>asterids</taxon>
        <taxon>lamiids</taxon>
        <taxon>Lamiales</taxon>
        <taxon>Oleaceae</taxon>
        <taxon>Oleeae</taxon>
        <taxon>Olea</taxon>
    </lineage>
</organism>
<evidence type="ECO:0000313" key="2">
    <source>
        <dbReference type="EMBL" id="CAA3025061.1"/>
    </source>
</evidence>
<proteinExistence type="predicted"/>